<reference evidence="1" key="2">
    <citation type="journal article" date="2015" name="Fish Shellfish Immunol.">
        <title>Early steps in the European eel (Anguilla anguilla)-Vibrio vulnificus interaction in the gills: Role of the RtxA13 toxin.</title>
        <authorList>
            <person name="Callol A."/>
            <person name="Pajuelo D."/>
            <person name="Ebbesson L."/>
            <person name="Teles M."/>
            <person name="MacKenzie S."/>
            <person name="Amaro C."/>
        </authorList>
    </citation>
    <scope>NUCLEOTIDE SEQUENCE</scope>
</reference>
<sequence>MESHQFLRDEVCRNFLCWALEFSIKVQLFLLWRLRKAFDFIQLSVKSLEFVNSMCGGIISEQCFHHTW</sequence>
<name>A0A0E9WW84_ANGAN</name>
<dbReference type="EMBL" id="GBXM01014116">
    <property type="protein sequence ID" value="JAH94461.1"/>
    <property type="molecule type" value="Transcribed_RNA"/>
</dbReference>
<reference evidence="1" key="1">
    <citation type="submission" date="2014-11" db="EMBL/GenBank/DDBJ databases">
        <authorList>
            <person name="Amaro Gonzalez C."/>
        </authorList>
    </citation>
    <scope>NUCLEOTIDE SEQUENCE</scope>
</reference>
<dbReference type="AlphaFoldDB" id="A0A0E9WW84"/>
<accession>A0A0E9WW84</accession>
<evidence type="ECO:0000313" key="1">
    <source>
        <dbReference type="EMBL" id="JAH94461.1"/>
    </source>
</evidence>
<protein>
    <submittedName>
        <fullName evidence="1">Uncharacterized protein</fullName>
    </submittedName>
</protein>
<proteinExistence type="predicted"/>
<organism evidence="1">
    <name type="scientific">Anguilla anguilla</name>
    <name type="common">European freshwater eel</name>
    <name type="synonym">Muraena anguilla</name>
    <dbReference type="NCBI Taxonomy" id="7936"/>
    <lineage>
        <taxon>Eukaryota</taxon>
        <taxon>Metazoa</taxon>
        <taxon>Chordata</taxon>
        <taxon>Craniata</taxon>
        <taxon>Vertebrata</taxon>
        <taxon>Euteleostomi</taxon>
        <taxon>Actinopterygii</taxon>
        <taxon>Neopterygii</taxon>
        <taxon>Teleostei</taxon>
        <taxon>Anguilliformes</taxon>
        <taxon>Anguillidae</taxon>
        <taxon>Anguilla</taxon>
    </lineage>
</organism>